<evidence type="ECO:0000313" key="1">
    <source>
        <dbReference type="EMBL" id="KAK3279691.1"/>
    </source>
</evidence>
<name>A0AAE0LBU8_9CHLO</name>
<sequence>MVLSAKPAQRLRRLQFQCGLRKKSCLWGKDFRQPVAILITGYAHCQKDLQTIGILTLEAMQVSHSLPWSLTPHG</sequence>
<proteinExistence type="predicted"/>
<dbReference type="Proteomes" id="UP001190700">
    <property type="component" value="Unassembled WGS sequence"/>
</dbReference>
<reference evidence="1 2" key="1">
    <citation type="journal article" date="2015" name="Genome Biol. Evol.">
        <title>Comparative Genomics of a Bacterivorous Green Alga Reveals Evolutionary Causalities and Consequences of Phago-Mixotrophic Mode of Nutrition.</title>
        <authorList>
            <person name="Burns J.A."/>
            <person name="Paasch A."/>
            <person name="Narechania A."/>
            <person name="Kim E."/>
        </authorList>
    </citation>
    <scope>NUCLEOTIDE SEQUENCE [LARGE SCALE GENOMIC DNA]</scope>
    <source>
        <strain evidence="1 2">PLY_AMNH</strain>
    </source>
</reference>
<accession>A0AAE0LBU8</accession>
<gene>
    <name evidence="1" type="ORF">CYMTET_12436</name>
</gene>
<keyword evidence="2" id="KW-1185">Reference proteome</keyword>
<protein>
    <submittedName>
        <fullName evidence="1">Uncharacterized protein</fullName>
    </submittedName>
</protein>
<comment type="caution">
    <text evidence="1">The sequence shown here is derived from an EMBL/GenBank/DDBJ whole genome shotgun (WGS) entry which is preliminary data.</text>
</comment>
<dbReference type="EMBL" id="LGRX02004719">
    <property type="protein sequence ID" value="KAK3279691.1"/>
    <property type="molecule type" value="Genomic_DNA"/>
</dbReference>
<evidence type="ECO:0000313" key="2">
    <source>
        <dbReference type="Proteomes" id="UP001190700"/>
    </source>
</evidence>
<dbReference type="AlphaFoldDB" id="A0AAE0LBU8"/>
<organism evidence="1 2">
    <name type="scientific">Cymbomonas tetramitiformis</name>
    <dbReference type="NCBI Taxonomy" id="36881"/>
    <lineage>
        <taxon>Eukaryota</taxon>
        <taxon>Viridiplantae</taxon>
        <taxon>Chlorophyta</taxon>
        <taxon>Pyramimonadophyceae</taxon>
        <taxon>Pyramimonadales</taxon>
        <taxon>Pyramimonadaceae</taxon>
        <taxon>Cymbomonas</taxon>
    </lineage>
</organism>